<evidence type="ECO:0000256" key="6">
    <source>
        <dbReference type="ARBA" id="ARBA00023136"/>
    </source>
</evidence>
<evidence type="ECO:0000256" key="7">
    <source>
        <dbReference type="SAM" id="Phobius"/>
    </source>
</evidence>
<dbReference type="PANTHER" id="PTHR10464">
    <property type="entry name" value="UREA TRANSPORTER"/>
    <property type="match status" value="1"/>
</dbReference>
<evidence type="ECO:0000259" key="8">
    <source>
        <dbReference type="Pfam" id="PF01551"/>
    </source>
</evidence>
<evidence type="ECO:0000313" key="9">
    <source>
        <dbReference type="EMBL" id="QJD96304.1"/>
    </source>
</evidence>
<evidence type="ECO:0000256" key="5">
    <source>
        <dbReference type="ARBA" id="ARBA00022989"/>
    </source>
</evidence>
<feature type="transmembrane region" description="Helical" evidence="7">
    <location>
        <begin position="214"/>
        <end position="233"/>
    </location>
</feature>
<dbReference type="InterPro" id="IPR016047">
    <property type="entry name" value="M23ase_b-sheet_dom"/>
</dbReference>
<evidence type="ECO:0000256" key="4">
    <source>
        <dbReference type="ARBA" id="ARBA00022692"/>
    </source>
</evidence>
<keyword evidence="10" id="KW-1185">Reference proteome</keyword>
<dbReference type="SUPFAM" id="SSF51261">
    <property type="entry name" value="Duplicated hybrid motif"/>
    <property type="match status" value="1"/>
</dbReference>
<keyword evidence="4 7" id="KW-0812">Transmembrane</keyword>
<dbReference type="Pfam" id="PF03253">
    <property type="entry name" value="UT"/>
    <property type="match status" value="1"/>
</dbReference>
<feature type="transmembrane region" description="Helical" evidence="7">
    <location>
        <begin position="68"/>
        <end position="88"/>
    </location>
</feature>
<sequence>MKKRILYFIQALLNSYAILFFSQNSVLGALLVVVSFFNPVAGLAGLVCVCGTLLIVNQLSYQRENIQAGLYSFNTLLIGIGIGSFYHVNAAFCVWLAVACIFTLILTVVLTSWLGKYGLPVLTVPFVLGFWMILLAASSYAEIGLLPKQSYLLNELSAGQVIEPHILFASFNNVQLPYYIKLFFRAISALFFQDSVVAGLVMSVGLFVHSRISFSLLVLGFAVACAFNAWLGIYPEGIGHYHLGVNFMMVALAIGGFFLIPSLYSYLWAIISVPVAFLLVGAFTKMLSVYSLPALSLPFCVLTILLLYFFILRTGAGKLQLTPLQHYSPETNLYLYLNNKDRLRNLQYLKLNLPFLGSWTVSQGYNGDITHQGGWAQALDFVIQDEDDKTYQESGTRPEHFYCFNKPVLACADGIVEAVVDYVEDNEIGTINLQQNWGNTVIIKHLTGVYSKVSHLRQYSIKVKAGEFVKQGDFLGLCGNSGRSPEPHLHFQIQTLPYIGSKTLPYPFAYYLKQQTDKDARLCSYQIPAQGTTISAVDVSLPLKQAFNLQPGYSAVITTQDGRHETWEVHTDTLNQTYLYSVETGATAYFINNGTAFYFTSFYGYQGSLLYYFYLAAYKIIFTADAEVKTTDVFPLQLEGYQPGLWLQDVLAPFYQFIKRTYESGVSYSSGKFIIQSAEYKVTPGRRKLVMQAALHISNNSLSAFTITLNGKTTEAKWHIPSTY</sequence>
<dbReference type="InterPro" id="IPR011055">
    <property type="entry name" value="Dup_hybrid_motif"/>
</dbReference>
<dbReference type="KEGG" id="mrob:HH214_10725"/>
<organism evidence="9 10">
    <name type="scientific">Mucilaginibacter robiniae</name>
    <dbReference type="NCBI Taxonomy" id="2728022"/>
    <lineage>
        <taxon>Bacteria</taxon>
        <taxon>Pseudomonadati</taxon>
        <taxon>Bacteroidota</taxon>
        <taxon>Sphingobacteriia</taxon>
        <taxon>Sphingobacteriales</taxon>
        <taxon>Sphingobacteriaceae</taxon>
        <taxon>Mucilaginibacter</taxon>
    </lineage>
</organism>
<dbReference type="RefSeq" id="WP_169607547.1">
    <property type="nucleotide sequence ID" value="NZ_CP051682.1"/>
</dbReference>
<protein>
    <submittedName>
        <fullName evidence="9">Peptidoglycan DD-metalloendopeptidase family protein</fullName>
    </submittedName>
</protein>
<feature type="transmembrane region" description="Helical" evidence="7">
    <location>
        <begin position="266"/>
        <end position="284"/>
    </location>
</feature>
<dbReference type="Gene3D" id="1.10.3430.10">
    <property type="entry name" value="Ammonium transporter AmtB like domains"/>
    <property type="match status" value="1"/>
</dbReference>
<feature type="transmembrane region" description="Helical" evidence="7">
    <location>
        <begin position="27"/>
        <end position="56"/>
    </location>
</feature>
<dbReference type="Pfam" id="PF01551">
    <property type="entry name" value="Peptidase_M23"/>
    <property type="match status" value="1"/>
</dbReference>
<dbReference type="InterPro" id="IPR029020">
    <property type="entry name" value="Ammonium/urea_transptr"/>
</dbReference>
<feature type="transmembrane region" description="Helical" evidence="7">
    <location>
        <begin position="121"/>
        <end position="141"/>
    </location>
</feature>
<evidence type="ECO:0000256" key="3">
    <source>
        <dbReference type="ARBA" id="ARBA00022475"/>
    </source>
</evidence>
<dbReference type="Proteomes" id="UP000503278">
    <property type="component" value="Chromosome"/>
</dbReference>
<dbReference type="PANTHER" id="PTHR10464:SF4">
    <property type="entry name" value="UREA TRANSPORTER"/>
    <property type="match status" value="1"/>
</dbReference>
<dbReference type="Gene3D" id="2.70.70.10">
    <property type="entry name" value="Glucose Permease (Domain IIA)"/>
    <property type="match status" value="1"/>
</dbReference>
<comment type="subcellular location">
    <subcellularLocation>
        <location evidence="1">Cell membrane</location>
        <topology evidence="1">Multi-pass membrane protein</topology>
    </subcellularLocation>
</comment>
<accession>A0A7L5E3R0</accession>
<gene>
    <name evidence="9" type="ORF">HH214_10725</name>
</gene>
<feature type="transmembrane region" description="Helical" evidence="7">
    <location>
        <begin position="182"/>
        <end position="207"/>
    </location>
</feature>
<proteinExistence type="inferred from homology"/>
<keyword evidence="6 7" id="KW-0472">Membrane</keyword>
<evidence type="ECO:0000256" key="1">
    <source>
        <dbReference type="ARBA" id="ARBA00004651"/>
    </source>
</evidence>
<evidence type="ECO:0000256" key="2">
    <source>
        <dbReference type="ARBA" id="ARBA00005914"/>
    </source>
</evidence>
<evidence type="ECO:0000313" key="10">
    <source>
        <dbReference type="Proteomes" id="UP000503278"/>
    </source>
</evidence>
<feature type="transmembrane region" description="Helical" evidence="7">
    <location>
        <begin position="290"/>
        <end position="311"/>
    </location>
</feature>
<name>A0A7L5E3R0_9SPHI</name>
<feature type="transmembrane region" description="Helical" evidence="7">
    <location>
        <begin position="94"/>
        <end position="114"/>
    </location>
</feature>
<keyword evidence="3" id="KW-1003">Cell membrane</keyword>
<dbReference type="AlphaFoldDB" id="A0A7L5E3R0"/>
<comment type="similarity">
    <text evidence="2">Belongs to the urea transporter family.</text>
</comment>
<dbReference type="GO" id="GO:0015204">
    <property type="term" value="F:urea transmembrane transporter activity"/>
    <property type="evidence" value="ECO:0007669"/>
    <property type="project" value="InterPro"/>
</dbReference>
<dbReference type="InterPro" id="IPR004937">
    <property type="entry name" value="Urea_transporter"/>
</dbReference>
<dbReference type="EMBL" id="CP051682">
    <property type="protein sequence ID" value="QJD96304.1"/>
    <property type="molecule type" value="Genomic_DNA"/>
</dbReference>
<reference evidence="9 10" key="1">
    <citation type="submission" date="2020-04" db="EMBL/GenBank/DDBJ databases">
        <title>Genome sequencing of novel species.</title>
        <authorList>
            <person name="Heo J."/>
            <person name="Kim S.-J."/>
            <person name="Kim J.-S."/>
            <person name="Hong S.-B."/>
            <person name="Kwon S.-W."/>
        </authorList>
    </citation>
    <scope>NUCLEOTIDE SEQUENCE [LARGE SCALE GENOMIC DNA]</scope>
    <source>
        <strain evidence="9 10">F39-2</strain>
    </source>
</reference>
<dbReference type="CDD" id="cd12797">
    <property type="entry name" value="M23_peptidase"/>
    <property type="match status" value="1"/>
</dbReference>
<dbReference type="GO" id="GO:0005886">
    <property type="term" value="C:plasma membrane"/>
    <property type="evidence" value="ECO:0007669"/>
    <property type="project" value="UniProtKB-SubCell"/>
</dbReference>
<feature type="transmembrane region" description="Helical" evidence="7">
    <location>
        <begin position="239"/>
        <end position="259"/>
    </location>
</feature>
<keyword evidence="5 7" id="KW-1133">Transmembrane helix</keyword>
<feature type="domain" description="M23ase beta-sheet core" evidence="8">
    <location>
        <begin position="405"/>
        <end position="494"/>
    </location>
</feature>